<dbReference type="EMBL" id="UOFX01000085">
    <property type="protein sequence ID" value="VAX11366.1"/>
    <property type="molecule type" value="Genomic_DNA"/>
</dbReference>
<organism evidence="1">
    <name type="scientific">hydrothermal vent metagenome</name>
    <dbReference type="NCBI Taxonomy" id="652676"/>
    <lineage>
        <taxon>unclassified sequences</taxon>
        <taxon>metagenomes</taxon>
        <taxon>ecological metagenomes</taxon>
    </lineage>
</organism>
<proteinExistence type="predicted"/>
<evidence type="ECO:0000313" key="1">
    <source>
        <dbReference type="EMBL" id="VAX11366.1"/>
    </source>
</evidence>
<dbReference type="AlphaFoldDB" id="A0A3B1AZ61"/>
<name>A0A3B1AZ61_9ZZZZ</name>
<accession>A0A3B1AZ61</accession>
<protein>
    <submittedName>
        <fullName evidence="1">Uncharacterized protein</fullName>
    </submittedName>
</protein>
<reference evidence="1" key="1">
    <citation type="submission" date="2018-06" db="EMBL/GenBank/DDBJ databases">
        <authorList>
            <person name="Zhirakovskaya E."/>
        </authorList>
    </citation>
    <scope>NUCLEOTIDE SEQUENCE</scope>
</reference>
<gene>
    <name evidence="1" type="ORF">MNBD_GAMMA26-2463</name>
</gene>
<sequence length="88" mass="10654">MHLRTKNRVNNPLQHAMWIPEPKDHSRFSDAYNGLFGRLINIKMTGRHKGRPVKERAFYACDIRLSISLRYFALLFPKYFPHWRRITR</sequence>